<comment type="caution">
    <text evidence="2">The sequence shown here is derived from an EMBL/GenBank/DDBJ whole genome shotgun (WGS) entry which is preliminary data.</text>
</comment>
<protein>
    <submittedName>
        <fullName evidence="2">Uncharacterized protein</fullName>
    </submittedName>
</protein>
<organism evidence="2 3">
    <name type="scientific">Camelimonas fluminis</name>
    <dbReference type="NCBI Taxonomy" id="1576911"/>
    <lineage>
        <taxon>Bacteria</taxon>
        <taxon>Pseudomonadati</taxon>
        <taxon>Pseudomonadota</taxon>
        <taxon>Alphaproteobacteria</taxon>
        <taxon>Hyphomicrobiales</taxon>
        <taxon>Chelatococcaceae</taxon>
        <taxon>Camelimonas</taxon>
    </lineage>
</organism>
<feature type="compositionally biased region" description="Pro residues" evidence="1">
    <location>
        <begin position="20"/>
        <end position="30"/>
    </location>
</feature>
<gene>
    <name evidence="2" type="ORF">ACFONL_20500</name>
</gene>
<name>A0ABV7UMQ0_9HYPH</name>
<evidence type="ECO:0000313" key="3">
    <source>
        <dbReference type="Proteomes" id="UP001595704"/>
    </source>
</evidence>
<proteinExistence type="predicted"/>
<sequence length="129" mass="13351">MLAALPSAPGQLRDYDDMFPSPPGAPPSYPGSPLTNSAPNGYLDPPPAYTSRNIPEHPHIDLIGESGSTHGPSHGGATASVGENMDAQLAAGVSGAASLPRATPASMAGRVFWRRDEADMVHALDFSFI</sequence>
<evidence type="ECO:0000313" key="2">
    <source>
        <dbReference type="EMBL" id="MFC3639725.1"/>
    </source>
</evidence>
<reference evidence="3" key="1">
    <citation type="journal article" date="2019" name="Int. J. Syst. Evol. Microbiol.">
        <title>The Global Catalogue of Microorganisms (GCM) 10K type strain sequencing project: providing services to taxonomists for standard genome sequencing and annotation.</title>
        <authorList>
            <consortium name="The Broad Institute Genomics Platform"/>
            <consortium name="The Broad Institute Genome Sequencing Center for Infectious Disease"/>
            <person name="Wu L."/>
            <person name="Ma J."/>
        </authorList>
    </citation>
    <scope>NUCLEOTIDE SEQUENCE [LARGE SCALE GENOMIC DNA]</scope>
    <source>
        <strain evidence="3">KCTC 42282</strain>
    </source>
</reference>
<dbReference type="Proteomes" id="UP001595704">
    <property type="component" value="Unassembled WGS sequence"/>
</dbReference>
<evidence type="ECO:0000256" key="1">
    <source>
        <dbReference type="SAM" id="MobiDB-lite"/>
    </source>
</evidence>
<accession>A0ABV7UMQ0</accession>
<keyword evidence="3" id="KW-1185">Reference proteome</keyword>
<feature type="region of interest" description="Disordered" evidence="1">
    <location>
        <begin position="1"/>
        <end position="80"/>
    </location>
</feature>
<dbReference type="RefSeq" id="WP_191318823.1">
    <property type="nucleotide sequence ID" value="NZ_BNCG01000004.1"/>
</dbReference>
<dbReference type="EMBL" id="JBHRYC010000098">
    <property type="protein sequence ID" value="MFC3639725.1"/>
    <property type="molecule type" value="Genomic_DNA"/>
</dbReference>